<protein>
    <recommendedName>
        <fullName evidence="4">RNA ligase domain-containing protein</fullName>
    </recommendedName>
</protein>
<dbReference type="EMBL" id="CP026309">
    <property type="protein sequence ID" value="AUV80891.1"/>
    <property type="molecule type" value="Genomic_DNA"/>
</dbReference>
<evidence type="ECO:0000313" key="3">
    <source>
        <dbReference type="Proteomes" id="UP000236584"/>
    </source>
</evidence>
<dbReference type="AlphaFoldDB" id="A0A2I8VG47"/>
<evidence type="ECO:0000313" key="2">
    <source>
        <dbReference type="EMBL" id="AUV80891.1"/>
    </source>
</evidence>
<dbReference type="KEGG" id="srub:C2R22_03815"/>
<dbReference type="Proteomes" id="UP000236584">
    <property type="component" value="Chromosome"/>
</dbReference>
<feature type="compositionally biased region" description="Low complexity" evidence="1">
    <location>
        <begin position="186"/>
        <end position="212"/>
    </location>
</feature>
<sequence length="294" mass="31969">MQAFPSYPPAAEAPPALFERGHLWLHELVDGAPLRFQAQEDGRLRFGDDVRVFGDDAPPAYGHAVRHVRESFDRGALRAAVDDVESVVFFGRAMHRRGVDYDWDATPSFLGVDVWSEGEYRQPDRVEKIYTRLGLDPLNTVRAEVRAVDFGPGSYEFPTSAWYDGPAAGVLVRNKTGLRCALSNPSVGDSGGSTDADTGAGASASVDGDTGATVDDAEGFARRHVTTERLDSVARQLQAEGRPVTFDALYGRVVDRVARAHHRRLFEGGIDVRAFRSAAAETTSAYLAGRDDQG</sequence>
<evidence type="ECO:0008006" key="4">
    <source>
        <dbReference type="Google" id="ProtNLM"/>
    </source>
</evidence>
<evidence type="ECO:0000256" key="1">
    <source>
        <dbReference type="SAM" id="MobiDB-lite"/>
    </source>
</evidence>
<proteinExistence type="predicted"/>
<dbReference type="OrthoDB" id="326212at2157"/>
<dbReference type="RefSeq" id="WP_103424578.1">
    <property type="nucleotide sequence ID" value="NZ_CP026309.1"/>
</dbReference>
<reference evidence="2 3" key="1">
    <citation type="submission" date="2018-01" db="EMBL/GenBank/DDBJ databases">
        <title>Complete genome sequence of Salinigranum rubrum GX10T, an extremely halophilic archaeon isolated from a marine solar saltern.</title>
        <authorList>
            <person name="Han S."/>
        </authorList>
    </citation>
    <scope>NUCLEOTIDE SEQUENCE [LARGE SCALE GENOMIC DNA]</scope>
    <source>
        <strain evidence="2 3">GX10</strain>
    </source>
</reference>
<organism evidence="2 3">
    <name type="scientific">Salinigranum rubrum</name>
    <dbReference type="NCBI Taxonomy" id="755307"/>
    <lineage>
        <taxon>Archaea</taxon>
        <taxon>Methanobacteriati</taxon>
        <taxon>Methanobacteriota</taxon>
        <taxon>Stenosarchaea group</taxon>
        <taxon>Halobacteria</taxon>
        <taxon>Halobacteriales</taxon>
        <taxon>Haloferacaceae</taxon>
        <taxon>Salinigranum</taxon>
    </lineage>
</organism>
<feature type="region of interest" description="Disordered" evidence="1">
    <location>
        <begin position="183"/>
        <end position="212"/>
    </location>
</feature>
<dbReference type="GeneID" id="35591186"/>
<name>A0A2I8VG47_9EURY</name>
<gene>
    <name evidence="2" type="ORF">C2R22_03815</name>
</gene>
<accession>A0A2I8VG47</accession>
<keyword evidence="3" id="KW-1185">Reference proteome</keyword>